<dbReference type="AlphaFoldDB" id="W4L5A4"/>
<evidence type="ECO:0008006" key="3">
    <source>
        <dbReference type="Google" id="ProtNLM"/>
    </source>
</evidence>
<gene>
    <name evidence="1" type="ORF">ETSY1_43280</name>
</gene>
<dbReference type="EMBL" id="AZHW01001452">
    <property type="protein sequence ID" value="ETW92516.1"/>
    <property type="molecule type" value="Genomic_DNA"/>
</dbReference>
<dbReference type="InterPro" id="IPR043504">
    <property type="entry name" value="Peptidase_S1_PA_chymotrypsin"/>
</dbReference>
<comment type="caution">
    <text evidence="1">The sequence shown here is derived from an EMBL/GenBank/DDBJ whole genome shotgun (WGS) entry which is preliminary data.</text>
</comment>
<protein>
    <recommendedName>
        <fullName evidence="3">Peptidase S1 domain-containing protein</fullName>
    </recommendedName>
</protein>
<accession>W4L5A4</accession>
<keyword evidence="2" id="KW-1185">Reference proteome</keyword>
<sequence length="392" mass="42995">MDPKLVCKILTSTVEGKTGRGTGYPITPNRIITAAHVVDDALPVAGDDSNSDVRQIRILFGVEEKAVKGPVVIEWSGTDAGVDVAVLRCELEAEGQPGHELLTEPSKASMPWCARGYTEYGKAARPGGKDAYYGKLVPFAEDEPFVALGCQDGLVSSQQWAGGSGSVAFLDAPMVHKALAVITDYQGGKKQDQLLAVPLNYLLNSKVTREGFRKAIEFEEYQQRESYRDRCVDIMTALLKQLSKDFTNQIAVEMIEDFSNGQDTGIDLEGSKCAQQTAAYMVNHLEVLEAVGYLSYLRERAEGHETEVIYEMIDHLLSLNYAPAMVRRLQAQVALNQFGFVENEIATRTAAEIIMAGYDQKPAQFVVLSNEDYRPQGRPALNSYAVPEQGLG</sequence>
<name>W4L5A4_ENTF1</name>
<organism evidence="1 2">
    <name type="scientific">Entotheonella factor</name>
    <dbReference type="NCBI Taxonomy" id="1429438"/>
    <lineage>
        <taxon>Bacteria</taxon>
        <taxon>Pseudomonadati</taxon>
        <taxon>Nitrospinota/Tectimicrobiota group</taxon>
        <taxon>Candidatus Tectimicrobiota</taxon>
        <taxon>Candidatus Entotheonellia</taxon>
        <taxon>Candidatus Entotheonellales</taxon>
        <taxon>Candidatus Entotheonellaceae</taxon>
        <taxon>Candidatus Entotheonella</taxon>
    </lineage>
</organism>
<reference evidence="1 2" key="1">
    <citation type="journal article" date="2014" name="Nature">
        <title>An environmental bacterial taxon with a large and distinct metabolic repertoire.</title>
        <authorList>
            <person name="Wilson M.C."/>
            <person name="Mori T."/>
            <person name="Ruckert C."/>
            <person name="Uria A.R."/>
            <person name="Helf M.J."/>
            <person name="Takada K."/>
            <person name="Gernert C."/>
            <person name="Steffens U.A."/>
            <person name="Heycke N."/>
            <person name="Schmitt S."/>
            <person name="Rinke C."/>
            <person name="Helfrich E.J."/>
            <person name="Brachmann A.O."/>
            <person name="Gurgui C."/>
            <person name="Wakimoto T."/>
            <person name="Kracht M."/>
            <person name="Crusemann M."/>
            <person name="Hentschel U."/>
            <person name="Abe I."/>
            <person name="Matsunaga S."/>
            <person name="Kalinowski J."/>
            <person name="Takeyama H."/>
            <person name="Piel J."/>
        </authorList>
    </citation>
    <scope>NUCLEOTIDE SEQUENCE [LARGE SCALE GENOMIC DNA]</scope>
    <source>
        <strain evidence="2">TSY1</strain>
    </source>
</reference>
<dbReference type="Gene3D" id="2.40.10.10">
    <property type="entry name" value="Trypsin-like serine proteases"/>
    <property type="match status" value="1"/>
</dbReference>
<dbReference type="Proteomes" id="UP000019141">
    <property type="component" value="Unassembled WGS sequence"/>
</dbReference>
<dbReference type="SUPFAM" id="SSF50494">
    <property type="entry name" value="Trypsin-like serine proteases"/>
    <property type="match status" value="1"/>
</dbReference>
<dbReference type="HOGENOM" id="CLU_703356_0_0_7"/>
<proteinExistence type="predicted"/>
<dbReference type="InterPro" id="IPR009003">
    <property type="entry name" value="Peptidase_S1_PA"/>
</dbReference>
<evidence type="ECO:0000313" key="2">
    <source>
        <dbReference type="Proteomes" id="UP000019141"/>
    </source>
</evidence>
<evidence type="ECO:0000313" key="1">
    <source>
        <dbReference type="EMBL" id="ETW92516.1"/>
    </source>
</evidence>